<dbReference type="SUPFAM" id="SSF51445">
    <property type="entry name" value="(Trans)glycosidases"/>
    <property type="match status" value="1"/>
</dbReference>
<evidence type="ECO:0000256" key="6">
    <source>
        <dbReference type="PROSITE-ProRule" id="PRU10038"/>
    </source>
</evidence>
<keyword evidence="4" id="KW-0378">Hydrolase</keyword>
<dbReference type="AlphaFoldDB" id="A0A9W8LZ76"/>
<dbReference type="PANTHER" id="PTHR31451:SF40">
    <property type="entry name" value="GLYCOSIDE HYDROLASE FAMILY 5 DOMAIN-CONTAINING PROTEIN"/>
    <property type="match status" value="1"/>
</dbReference>
<dbReference type="OrthoDB" id="406631at2759"/>
<comment type="catalytic activity">
    <reaction evidence="1">
        <text>Random hydrolysis of (1-&gt;4)-beta-D-mannosidic linkages in mannans, galactomannans and glucomannans.</text>
        <dbReference type="EC" id="3.2.1.78"/>
    </reaction>
</comment>
<sequence length="806" mass="91126">MDIVREIVLWTAAVSSLVTISTVSTIQFIVSGPMLPTWDRHTQLSRDLMRFLATSSSESPLLRILGVACFKYWPIVSQILQPVHSNAHISELTIPAYPLSPAVLENAGLWKQKLTRVAQESQQMLMEAERIVSTDSDHIILYMHGGAYTSGTARQYRNVHLRFAQTTGMQILGFSYRLAPQAQYPTQLYDAYCAYMYVRDLGFSDGQIVFAGDSAGGNLALALWQLLRAPVHALVLLSPRVDVTSTRNSWTRNAQVDVLHPYALDNPQSTICQLLAPEGLSQHTYQLLTNPFIAPIHADLTQLPPILMQVGTAEVMLDDIIEFTAQAQIQSSNTVELQQYENMFHVFQAGLPGTRHFKEAWERIAIQVHAQQRVMALSAKPRFVTAQGTRLVLDDHTFVVNGANYWQAMNLGMASGPSSNRTRVLQDLSELSRAGVNMVRILASSEGSQFGIQPDRMYPVLMTAPEQYNEDVFAGLDWVLAQLPRFGIKAAVSLNNYWTWSGGAAQYVSWATNSQIPYPKQWDHLHQTFTDGDYNEFLAYTNRFYADKGIYNTTQHWFYQHIKRVVHRVNTVTHIRYCDDPAIMVWELMNEPQVIEGGEKQMEQWINDSAQLIHQLDPNHLITSGAESKNGRNWHHIMHASPYISLLSCHFWPLNWGYYNATDPTQASLDFSVSKMHEFVQDNALWARNLNKPTVLFEFGMMRDNWGKYAGLLGYSPDAPVTHRNAFYKAVYEAVAKMVQKQQFSGAAFWAYSGTARPPLKPTSQISWTGDPPHEPPGWNSVYDQDTHTLGIIRNFASLCRQVLTT</sequence>
<name>A0A9W8LZ76_9FUNG</name>
<dbReference type="EC" id="3.2.1.78" evidence="3"/>
<evidence type="ECO:0000256" key="5">
    <source>
        <dbReference type="ARBA" id="ARBA00023295"/>
    </source>
</evidence>
<dbReference type="PANTHER" id="PTHR31451">
    <property type="match status" value="1"/>
</dbReference>
<keyword evidence="7" id="KW-0472">Membrane</keyword>
<reference evidence="10" key="1">
    <citation type="submission" date="2022-07" db="EMBL/GenBank/DDBJ databases">
        <title>Phylogenomic reconstructions and comparative analyses of Kickxellomycotina fungi.</title>
        <authorList>
            <person name="Reynolds N.K."/>
            <person name="Stajich J.E."/>
            <person name="Barry K."/>
            <person name="Grigoriev I.V."/>
            <person name="Crous P."/>
            <person name="Smith M.E."/>
        </authorList>
    </citation>
    <scope>NUCLEOTIDE SEQUENCE</scope>
    <source>
        <strain evidence="10">NRRL 1566</strain>
    </source>
</reference>
<gene>
    <name evidence="10" type="ORF">IWW36_004012</name>
</gene>
<dbReference type="InterPro" id="IPR029058">
    <property type="entry name" value="AB_hydrolase_fold"/>
</dbReference>
<dbReference type="SUPFAM" id="SSF53474">
    <property type="entry name" value="alpha/beta-Hydrolases"/>
    <property type="match status" value="1"/>
</dbReference>
<dbReference type="InterPro" id="IPR017853">
    <property type="entry name" value="GH"/>
</dbReference>
<dbReference type="Gene3D" id="3.20.20.80">
    <property type="entry name" value="Glycosidases"/>
    <property type="match status" value="1"/>
</dbReference>
<evidence type="ECO:0000313" key="11">
    <source>
        <dbReference type="Proteomes" id="UP001139887"/>
    </source>
</evidence>
<accession>A0A9W8LZ76</accession>
<keyword evidence="11" id="KW-1185">Reference proteome</keyword>
<dbReference type="InterPro" id="IPR033140">
    <property type="entry name" value="Lipase_GDXG_put_SER_AS"/>
</dbReference>
<evidence type="ECO:0000256" key="2">
    <source>
        <dbReference type="ARBA" id="ARBA00005641"/>
    </source>
</evidence>
<dbReference type="Proteomes" id="UP001139887">
    <property type="component" value="Unassembled WGS sequence"/>
</dbReference>
<proteinExistence type="inferred from homology"/>
<protein>
    <recommendedName>
        <fullName evidence="3">mannan endo-1,4-beta-mannosidase</fullName>
        <ecNumber evidence="3">3.2.1.78</ecNumber>
    </recommendedName>
</protein>
<dbReference type="InterPro" id="IPR045053">
    <property type="entry name" value="MAN-like"/>
</dbReference>
<dbReference type="Pfam" id="PF26410">
    <property type="entry name" value="GH5_mannosidase"/>
    <property type="match status" value="1"/>
</dbReference>
<dbReference type="EMBL" id="JANBUW010000381">
    <property type="protein sequence ID" value="KAJ2847118.1"/>
    <property type="molecule type" value="Genomic_DNA"/>
</dbReference>
<dbReference type="GO" id="GO:0016985">
    <property type="term" value="F:mannan endo-1,4-beta-mannosidase activity"/>
    <property type="evidence" value="ECO:0007669"/>
    <property type="project" value="UniProtKB-EC"/>
</dbReference>
<dbReference type="InterPro" id="IPR013094">
    <property type="entry name" value="AB_hydrolase_3"/>
</dbReference>
<comment type="caution">
    <text evidence="10">The sequence shown here is derived from an EMBL/GenBank/DDBJ whole genome shotgun (WGS) entry which is preliminary data.</text>
</comment>
<feature type="active site" evidence="6">
    <location>
        <position position="214"/>
    </location>
</feature>
<keyword evidence="7" id="KW-1133">Transmembrane helix</keyword>
<dbReference type="Gene3D" id="3.40.50.1820">
    <property type="entry name" value="alpha/beta hydrolase"/>
    <property type="match status" value="1"/>
</dbReference>
<dbReference type="InterPro" id="IPR001547">
    <property type="entry name" value="Glyco_hydro_5"/>
</dbReference>
<evidence type="ECO:0000313" key="10">
    <source>
        <dbReference type="EMBL" id="KAJ2847118.1"/>
    </source>
</evidence>
<dbReference type="PROSITE" id="PS01174">
    <property type="entry name" value="LIPASE_GDXG_SER"/>
    <property type="match status" value="1"/>
</dbReference>
<evidence type="ECO:0000256" key="4">
    <source>
        <dbReference type="ARBA" id="ARBA00022801"/>
    </source>
</evidence>
<evidence type="ECO:0000259" key="9">
    <source>
        <dbReference type="Pfam" id="PF26410"/>
    </source>
</evidence>
<dbReference type="Pfam" id="PF07859">
    <property type="entry name" value="Abhydrolase_3"/>
    <property type="match status" value="1"/>
</dbReference>
<organism evidence="10 11">
    <name type="scientific">Coemansia brasiliensis</name>
    <dbReference type="NCBI Taxonomy" id="2650707"/>
    <lineage>
        <taxon>Eukaryota</taxon>
        <taxon>Fungi</taxon>
        <taxon>Fungi incertae sedis</taxon>
        <taxon>Zoopagomycota</taxon>
        <taxon>Kickxellomycotina</taxon>
        <taxon>Kickxellomycetes</taxon>
        <taxon>Kickxellales</taxon>
        <taxon>Kickxellaceae</taxon>
        <taxon>Coemansia</taxon>
    </lineage>
</organism>
<evidence type="ECO:0000259" key="8">
    <source>
        <dbReference type="Pfam" id="PF07859"/>
    </source>
</evidence>
<keyword evidence="7" id="KW-0812">Transmembrane</keyword>
<comment type="similarity">
    <text evidence="2">Belongs to the glycosyl hydrolase 5 (cellulase A) family.</text>
</comment>
<evidence type="ECO:0000256" key="7">
    <source>
        <dbReference type="SAM" id="Phobius"/>
    </source>
</evidence>
<feature type="domain" description="Glycoside hydrolase family 5" evidence="9">
    <location>
        <begin position="382"/>
        <end position="799"/>
    </location>
</feature>
<keyword evidence="5" id="KW-0326">Glycosidase</keyword>
<feature type="transmembrane region" description="Helical" evidence="7">
    <location>
        <begin position="7"/>
        <end position="30"/>
    </location>
</feature>
<evidence type="ECO:0000256" key="3">
    <source>
        <dbReference type="ARBA" id="ARBA00012706"/>
    </source>
</evidence>
<evidence type="ECO:0000256" key="1">
    <source>
        <dbReference type="ARBA" id="ARBA00001678"/>
    </source>
</evidence>
<feature type="domain" description="Alpha/beta hydrolase fold-3" evidence="8">
    <location>
        <begin position="140"/>
        <end position="348"/>
    </location>
</feature>